<gene>
    <name evidence="6" type="ORF">J2S00_000694</name>
</gene>
<dbReference type="SUPFAM" id="SSF56796">
    <property type="entry name" value="Dehydroquinate synthase-like"/>
    <property type="match status" value="1"/>
</dbReference>
<dbReference type="PANTHER" id="PTHR11496:SF102">
    <property type="entry name" value="ALCOHOL DEHYDROGENASE 4"/>
    <property type="match status" value="1"/>
</dbReference>
<dbReference type="Gene3D" id="3.40.50.1970">
    <property type="match status" value="1"/>
</dbReference>
<organism evidence="6 7">
    <name type="scientific">Caldalkalibacillus uzonensis</name>
    <dbReference type="NCBI Taxonomy" id="353224"/>
    <lineage>
        <taxon>Bacteria</taxon>
        <taxon>Bacillati</taxon>
        <taxon>Bacillota</taxon>
        <taxon>Bacilli</taxon>
        <taxon>Bacillales</taxon>
        <taxon>Bacillaceae</taxon>
        <taxon>Caldalkalibacillus</taxon>
    </lineage>
</organism>
<dbReference type="PANTHER" id="PTHR11496">
    <property type="entry name" value="ALCOHOL DEHYDROGENASE"/>
    <property type="match status" value="1"/>
</dbReference>
<evidence type="ECO:0000259" key="5">
    <source>
        <dbReference type="Pfam" id="PF25137"/>
    </source>
</evidence>
<dbReference type="Pfam" id="PF25137">
    <property type="entry name" value="ADH_Fe_C"/>
    <property type="match status" value="1"/>
</dbReference>
<keyword evidence="2" id="KW-0560">Oxidoreductase</keyword>
<accession>A0ABU0CNB4</accession>
<comment type="caution">
    <text evidence="6">The sequence shown here is derived from an EMBL/GenBank/DDBJ whole genome shotgun (WGS) entry which is preliminary data.</text>
</comment>
<evidence type="ECO:0000256" key="3">
    <source>
        <dbReference type="ARBA" id="ARBA00023027"/>
    </source>
</evidence>
<name>A0ABU0CNB4_9BACI</name>
<dbReference type="InterPro" id="IPR001670">
    <property type="entry name" value="ADH_Fe/GldA"/>
</dbReference>
<dbReference type="InterPro" id="IPR056798">
    <property type="entry name" value="ADH_Fe_C"/>
</dbReference>
<keyword evidence="3" id="KW-0520">NAD</keyword>
<evidence type="ECO:0000313" key="6">
    <source>
        <dbReference type="EMBL" id="MDQ0337911.1"/>
    </source>
</evidence>
<dbReference type="Gene3D" id="1.20.1090.10">
    <property type="entry name" value="Dehydroquinate synthase-like - alpha domain"/>
    <property type="match status" value="1"/>
</dbReference>
<feature type="domain" description="Alcohol dehydrogenase iron-type/glycerol dehydrogenase GldA" evidence="4">
    <location>
        <begin position="17"/>
        <end position="185"/>
    </location>
</feature>
<dbReference type="Pfam" id="PF00465">
    <property type="entry name" value="Fe-ADH"/>
    <property type="match status" value="1"/>
</dbReference>
<evidence type="ECO:0000259" key="4">
    <source>
        <dbReference type="Pfam" id="PF00465"/>
    </source>
</evidence>
<dbReference type="InterPro" id="IPR039697">
    <property type="entry name" value="Alcohol_dehydrogenase_Fe"/>
</dbReference>
<dbReference type="Proteomes" id="UP001232445">
    <property type="component" value="Unassembled WGS sequence"/>
</dbReference>
<proteinExistence type="inferred from homology"/>
<dbReference type="InterPro" id="IPR018211">
    <property type="entry name" value="ADH_Fe_CS"/>
</dbReference>
<evidence type="ECO:0000313" key="7">
    <source>
        <dbReference type="Proteomes" id="UP001232445"/>
    </source>
</evidence>
<protein>
    <submittedName>
        <fullName evidence="6">Alcohol dehydrogenase class IV</fullName>
    </submittedName>
</protein>
<reference evidence="6 7" key="1">
    <citation type="submission" date="2023-07" db="EMBL/GenBank/DDBJ databases">
        <title>Genomic Encyclopedia of Type Strains, Phase IV (KMG-IV): sequencing the most valuable type-strain genomes for metagenomic binning, comparative biology and taxonomic classification.</title>
        <authorList>
            <person name="Goeker M."/>
        </authorList>
    </citation>
    <scope>NUCLEOTIDE SEQUENCE [LARGE SCALE GENOMIC DNA]</scope>
    <source>
        <strain evidence="6 7">DSM 17740</strain>
    </source>
</reference>
<keyword evidence="7" id="KW-1185">Reference proteome</keyword>
<dbReference type="EMBL" id="JAUSUQ010000002">
    <property type="protein sequence ID" value="MDQ0337911.1"/>
    <property type="molecule type" value="Genomic_DNA"/>
</dbReference>
<evidence type="ECO:0000256" key="2">
    <source>
        <dbReference type="ARBA" id="ARBA00023002"/>
    </source>
</evidence>
<feature type="domain" description="Fe-containing alcohol dehydrogenase-like C-terminal" evidence="5">
    <location>
        <begin position="196"/>
        <end position="253"/>
    </location>
</feature>
<comment type="similarity">
    <text evidence="1">Belongs to the iron-containing alcohol dehydrogenase family.</text>
</comment>
<sequence>MSKKDLKLSTFAEFRLPPEVYYGQGALSTLKDVVPCLGSKVLIISDEVMEKIGHVERCVTYVQKAGAAHVTYMGVNTEPTDVYVDEALQMLQEQNCDLIVAVGGGSCIDTAKAVAVVATNGGYIGEYVGGQKPITKDPVPFIAIPTTAGTGSEVTSVTVITNTTADVKMMIKHPAFIPAVAIVDPLLTVTSPPKVTAATGVDALCHAIEAYLSRRAQPLTDTLSLEAIRLISSSIRRAYQQGEDLEARDRICKQALLFPMPQSVWCMVCPVP</sequence>
<evidence type="ECO:0000256" key="1">
    <source>
        <dbReference type="ARBA" id="ARBA00007358"/>
    </source>
</evidence>
<dbReference type="PROSITE" id="PS00913">
    <property type="entry name" value="ADH_IRON_1"/>
    <property type="match status" value="1"/>
</dbReference>